<dbReference type="Proteomes" id="UP000578531">
    <property type="component" value="Unassembled WGS sequence"/>
</dbReference>
<protein>
    <submittedName>
        <fullName evidence="1">Uncharacterized protein</fullName>
    </submittedName>
</protein>
<keyword evidence="2" id="KW-1185">Reference proteome</keyword>
<proteinExistence type="predicted"/>
<gene>
    <name evidence="1" type="ORF">HO173_010941</name>
</gene>
<accession>A0A8H6FLR6</accession>
<reference evidence="1 2" key="1">
    <citation type="journal article" date="2020" name="Genomics">
        <title>Complete, high-quality genomes from long-read metagenomic sequencing of two wolf lichen thalli reveals enigmatic genome architecture.</title>
        <authorList>
            <person name="McKenzie S.K."/>
            <person name="Walston R.F."/>
            <person name="Allen J.L."/>
        </authorList>
    </citation>
    <scope>NUCLEOTIDE SEQUENCE [LARGE SCALE GENOMIC DNA]</scope>
    <source>
        <strain evidence="1">WasteWater2</strain>
    </source>
</reference>
<dbReference type="EMBL" id="JACCJC010000064">
    <property type="protein sequence ID" value="KAF6230825.1"/>
    <property type="molecule type" value="Genomic_DNA"/>
</dbReference>
<evidence type="ECO:0000313" key="2">
    <source>
        <dbReference type="Proteomes" id="UP000578531"/>
    </source>
</evidence>
<dbReference type="RefSeq" id="XP_037160258.1">
    <property type="nucleotide sequence ID" value="XM_037312826.1"/>
</dbReference>
<organism evidence="1 2">
    <name type="scientific">Letharia columbiana</name>
    <dbReference type="NCBI Taxonomy" id="112416"/>
    <lineage>
        <taxon>Eukaryota</taxon>
        <taxon>Fungi</taxon>
        <taxon>Dikarya</taxon>
        <taxon>Ascomycota</taxon>
        <taxon>Pezizomycotina</taxon>
        <taxon>Lecanoromycetes</taxon>
        <taxon>OSLEUM clade</taxon>
        <taxon>Lecanoromycetidae</taxon>
        <taxon>Lecanorales</taxon>
        <taxon>Lecanorineae</taxon>
        <taxon>Parmeliaceae</taxon>
        <taxon>Letharia</taxon>
    </lineage>
</organism>
<name>A0A8H6FLR6_9LECA</name>
<sequence>MFLPRAEGFKNAYIGELSDGCSVGCAILLDPHNGKDPPSVTKQDNGPHRRWRLQHFHPPASSIPSHGHCLVSNQKTVIREIKARLSRWSSMELSLAHDWLLGYTRQIRGSAI</sequence>
<comment type="caution">
    <text evidence="1">The sequence shown here is derived from an EMBL/GenBank/DDBJ whole genome shotgun (WGS) entry which is preliminary data.</text>
</comment>
<evidence type="ECO:0000313" key="1">
    <source>
        <dbReference type="EMBL" id="KAF6230825.1"/>
    </source>
</evidence>
<dbReference type="GeneID" id="59292587"/>
<dbReference type="AlphaFoldDB" id="A0A8H6FLR6"/>